<proteinExistence type="predicted"/>
<feature type="region of interest" description="Disordered" evidence="1">
    <location>
        <begin position="1"/>
        <end position="23"/>
    </location>
</feature>
<protein>
    <submittedName>
        <fullName evidence="2">GD12765</fullName>
    </submittedName>
</protein>
<dbReference type="EMBL" id="CM000363">
    <property type="protein sequence ID" value="EDX10147.1"/>
    <property type="molecule type" value="Genomic_DNA"/>
</dbReference>
<reference evidence="2 3" key="1">
    <citation type="journal article" date="2007" name="Nature">
        <title>Evolution of genes and genomes on the Drosophila phylogeny.</title>
        <authorList>
            <consortium name="Drosophila 12 Genomes Consortium"/>
            <person name="Clark A.G."/>
            <person name="Eisen M.B."/>
            <person name="Smith D.R."/>
            <person name="Bergman C.M."/>
            <person name="Oliver B."/>
            <person name="Markow T.A."/>
            <person name="Kaufman T.C."/>
            <person name="Kellis M."/>
            <person name="Gelbart W."/>
            <person name="Iyer V.N."/>
            <person name="Pollard D.A."/>
            <person name="Sackton T.B."/>
            <person name="Larracuente A.M."/>
            <person name="Singh N.D."/>
            <person name="Abad J.P."/>
            <person name="Abt D.N."/>
            <person name="Adryan B."/>
            <person name="Aguade M."/>
            <person name="Akashi H."/>
            <person name="Anderson W.W."/>
            <person name="Aquadro C.F."/>
            <person name="Ardell D.H."/>
            <person name="Arguello R."/>
            <person name="Artieri C.G."/>
            <person name="Barbash D.A."/>
            <person name="Barker D."/>
            <person name="Barsanti P."/>
            <person name="Batterham P."/>
            <person name="Batzoglou S."/>
            <person name="Begun D."/>
            <person name="Bhutkar A."/>
            <person name="Blanco E."/>
            <person name="Bosak S.A."/>
            <person name="Bradley R.K."/>
            <person name="Brand A.D."/>
            <person name="Brent M.R."/>
            <person name="Brooks A.N."/>
            <person name="Brown R.H."/>
            <person name="Butlin R.K."/>
            <person name="Caggese C."/>
            <person name="Calvi B.R."/>
            <person name="Bernardo de Carvalho A."/>
            <person name="Caspi A."/>
            <person name="Castrezana S."/>
            <person name="Celniker S.E."/>
            <person name="Chang J.L."/>
            <person name="Chapple C."/>
            <person name="Chatterji S."/>
            <person name="Chinwalla A."/>
            <person name="Civetta A."/>
            <person name="Clifton S.W."/>
            <person name="Comeron J.M."/>
            <person name="Costello J.C."/>
            <person name="Coyne J.A."/>
            <person name="Daub J."/>
            <person name="David R.G."/>
            <person name="Delcher A.L."/>
            <person name="Delehaunty K."/>
            <person name="Do C.B."/>
            <person name="Ebling H."/>
            <person name="Edwards K."/>
            <person name="Eickbush T."/>
            <person name="Evans J.D."/>
            <person name="Filipski A."/>
            <person name="Findeiss S."/>
            <person name="Freyhult E."/>
            <person name="Fulton L."/>
            <person name="Fulton R."/>
            <person name="Garcia A.C."/>
            <person name="Gardiner A."/>
            <person name="Garfield D.A."/>
            <person name="Garvin B.E."/>
            <person name="Gibson G."/>
            <person name="Gilbert D."/>
            <person name="Gnerre S."/>
            <person name="Godfrey J."/>
            <person name="Good R."/>
            <person name="Gotea V."/>
            <person name="Gravely B."/>
            <person name="Greenberg A.J."/>
            <person name="Griffiths-Jones S."/>
            <person name="Gross S."/>
            <person name="Guigo R."/>
            <person name="Gustafson E.A."/>
            <person name="Haerty W."/>
            <person name="Hahn M.W."/>
            <person name="Halligan D.L."/>
            <person name="Halpern A.L."/>
            <person name="Halter G.M."/>
            <person name="Han M.V."/>
            <person name="Heger A."/>
            <person name="Hillier L."/>
            <person name="Hinrichs A.S."/>
            <person name="Holmes I."/>
            <person name="Hoskins R.A."/>
            <person name="Hubisz M.J."/>
            <person name="Hultmark D."/>
            <person name="Huntley M.A."/>
            <person name="Jaffe D.B."/>
            <person name="Jagadeeshan S."/>
            <person name="Jeck W.R."/>
            <person name="Johnson J."/>
            <person name="Jones C.D."/>
            <person name="Jordan W.C."/>
            <person name="Karpen G.H."/>
            <person name="Kataoka E."/>
            <person name="Keightley P.D."/>
            <person name="Kheradpour P."/>
            <person name="Kirkness E.F."/>
            <person name="Koerich L.B."/>
            <person name="Kristiansen K."/>
            <person name="Kudrna D."/>
            <person name="Kulathinal R.J."/>
            <person name="Kumar S."/>
            <person name="Kwok R."/>
            <person name="Lander E."/>
            <person name="Langley C.H."/>
            <person name="Lapoint R."/>
            <person name="Lazzaro B.P."/>
            <person name="Lee S.J."/>
            <person name="Levesque L."/>
            <person name="Li R."/>
            <person name="Lin C.F."/>
            <person name="Lin M.F."/>
            <person name="Lindblad-Toh K."/>
            <person name="Llopart A."/>
            <person name="Long M."/>
            <person name="Low L."/>
            <person name="Lozovsky E."/>
            <person name="Lu J."/>
            <person name="Luo M."/>
            <person name="Machado C.A."/>
            <person name="Makalowski W."/>
            <person name="Marzo M."/>
            <person name="Matsuda M."/>
            <person name="Matzkin L."/>
            <person name="McAllister B."/>
            <person name="McBride C.S."/>
            <person name="McKernan B."/>
            <person name="McKernan K."/>
            <person name="Mendez-Lago M."/>
            <person name="Minx P."/>
            <person name="Mollenhauer M.U."/>
            <person name="Montooth K."/>
            <person name="Mount S.M."/>
            <person name="Mu X."/>
            <person name="Myers E."/>
            <person name="Negre B."/>
            <person name="Newfeld S."/>
            <person name="Nielsen R."/>
            <person name="Noor M.A."/>
            <person name="O'Grady P."/>
            <person name="Pachter L."/>
            <person name="Papaceit M."/>
            <person name="Parisi M.J."/>
            <person name="Parisi M."/>
            <person name="Parts L."/>
            <person name="Pedersen J.S."/>
            <person name="Pesole G."/>
            <person name="Phillippy A.M."/>
            <person name="Ponting C.P."/>
            <person name="Pop M."/>
            <person name="Porcelli D."/>
            <person name="Powell J.R."/>
            <person name="Prohaska S."/>
            <person name="Pruitt K."/>
            <person name="Puig M."/>
            <person name="Quesneville H."/>
            <person name="Ram K.R."/>
            <person name="Rand D."/>
            <person name="Rasmussen M.D."/>
            <person name="Reed L.K."/>
            <person name="Reenan R."/>
            <person name="Reily A."/>
            <person name="Remington K.A."/>
            <person name="Rieger T.T."/>
            <person name="Ritchie M.G."/>
            <person name="Robin C."/>
            <person name="Rogers Y.H."/>
            <person name="Rohde C."/>
            <person name="Rozas J."/>
            <person name="Rubenfield M.J."/>
            <person name="Ruiz A."/>
            <person name="Russo S."/>
            <person name="Salzberg S.L."/>
            <person name="Sanchez-Gracia A."/>
            <person name="Saranga D.J."/>
            <person name="Sato H."/>
            <person name="Schaeffer S.W."/>
            <person name="Schatz M.C."/>
            <person name="Schlenke T."/>
            <person name="Schwartz R."/>
            <person name="Segarra C."/>
            <person name="Singh R.S."/>
            <person name="Sirot L."/>
            <person name="Sirota M."/>
            <person name="Sisneros N.B."/>
            <person name="Smith C.D."/>
            <person name="Smith T.F."/>
            <person name="Spieth J."/>
            <person name="Stage D.E."/>
            <person name="Stark A."/>
            <person name="Stephan W."/>
            <person name="Strausberg R.L."/>
            <person name="Strempel S."/>
            <person name="Sturgill D."/>
            <person name="Sutton G."/>
            <person name="Sutton G.G."/>
            <person name="Tao W."/>
            <person name="Teichmann S."/>
            <person name="Tobari Y.N."/>
            <person name="Tomimura Y."/>
            <person name="Tsolas J.M."/>
            <person name="Valente V.L."/>
            <person name="Venter E."/>
            <person name="Venter J.C."/>
            <person name="Vicario S."/>
            <person name="Vieira F.G."/>
            <person name="Vilella A.J."/>
            <person name="Villasante A."/>
            <person name="Walenz B."/>
            <person name="Wang J."/>
            <person name="Wasserman M."/>
            <person name="Watts T."/>
            <person name="Wilson D."/>
            <person name="Wilson R.K."/>
            <person name="Wing R.A."/>
            <person name="Wolfner M.F."/>
            <person name="Wong A."/>
            <person name="Wong G.K."/>
            <person name="Wu C.I."/>
            <person name="Wu G."/>
            <person name="Yamamoto D."/>
            <person name="Yang H.P."/>
            <person name="Yang S.P."/>
            <person name="Yorke J.A."/>
            <person name="Yoshida K."/>
            <person name="Zdobnov E."/>
            <person name="Zhang P."/>
            <person name="Zhang Y."/>
            <person name="Zimin A.V."/>
            <person name="Baldwin J."/>
            <person name="Abdouelleil A."/>
            <person name="Abdulkadir J."/>
            <person name="Abebe A."/>
            <person name="Abera B."/>
            <person name="Abreu J."/>
            <person name="Acer S.C."/>
            <person name="Aftuck L."/>
            <person name="Alexander A."/>
            <person name="An P."/>
            <person name="Anderson E."/>
            <person name="Anderson S."/>
            <person name="Arachi H."/>
            <person name="Azer M."/>
            <person name="Bachantsang P."/>
            <person name="Barry A."/>
            <person name="Bayul T."/>
            <person name="Berlin A."/>
            <person name="Bessette D."/>
            <person name="Bloom T."/>
            <person name="Blye J."/>
            <person name="Boguslavskiy L."/>
            <person name="Bonnet C."/>
            <person name="Boukhgalter B."/>
            <person name="Bourzgui I."/>
            <person name="Brown A."/>
            <person name="Cahill P."/>
            <person name="Channer S."/>
            <person name="Cheshatsang Y."/>
            <person name="Chuda L."/>
            <person name="Citroen M."/>
            <person name="Collymore A."/>
            <person name="Cooke P."/>
            <person name="Costello M."/>
            <person name="D'Aco K."/>
            <person name="Daza R."/>
            <person name="De Haan G."/>
            <person name="DeGray S."/>
            <person name="DeMaso C."/>
            <person name="Dhargay N."/>
            <person name="Dooley K."/>
            <person name="Dooley E."/>
            <person name="Doricent M."/>
            <person name="Dorje P."/>
            <person name="Dorjee K."/>
            <person name="Dupes A."/>
            <person name="Elong R."/>
            <person name="Falk J."/>
            <person name="Farina A."/>
            <person name="Faro S."/>
            <person name="Ferguson D."/>
            <person name="Fisher S."/>
            <person name="Foley C.D."/>
            <person name="Franke A."/>
            <person name="Friedrich D."/>
            <person name="Gadbois L."/>
            <person name="Gearin G."/>
            <person name="Gearin C.R."/>
            <person name="Giannoukos G."/>
            <person name="Goode T."/>
            <person name="Graham J."/>
            <person name="Grandbois E."/>
            <person name="Grewal S."/>
            <person name="Gyaltsen K."/>
            <person name="Hafez N."/>
            <person name="Hagos B."/>
            <person name="Hall J."/>
            <person name="Henson C."/>
            <person name="Hollinger A."/>
            <person name="Honan T."/>
            <person name="Huard M.D."/>
            <person name="Hughes L."/>
            <person name="Hurhula B."/>
            <person name="Husby M.E."/>
            <person name="Kamat A."/>
            <person name="Kanga B."/>
            <person name="Kashin S."/>
            <person name="Khazanovich D."/>
            <person name="Kisner P."/>
            <person name="Lance K."/>
            <person name="Lara M."/>
            <person name="Lee W."/>
            <person name="Lennon N."/>
            <person name="Letendre F."/>
            <person name="LeVine R."/>
            <person name="Lipovsky A."/>
            <person name="Liu X."/>
            <person name="Liu J."/>
            <person name="Liu S."/>
            <person name="Lokyitsang T."/>
            <person name="Lokyitsang Y."/>
            <person name="Lubonja R."/>
            <person name="Lui A."/>
            <person name="MacDonald P."/>
            <person name="Magnisalis V."/>
            <person name="Maru K."/>
            <person name="Matthews C."/>
            <person name="McCusker W."/>
            <person name="McDonough S."/>
            <person name="Mehta T."/>
            <person name="Meldrim J."/>
            <person name="Meneus L."/>
            <person name="Mihai O."/>
            <person name="Mihalev A."/>
            <person name="Mihova T."/>
            <person name="Mittelman R."/>
            <person name="Mlenga V."/>
            <person name="Montmayeur A."/>
            <person name="Mulrain L."/>
            <person name="Navidi A."/>
            <person name="Naylor J."/>
            <person name="Negash T."/>
            <person name="Nguyen T."/>
            <person name="Nguyen N."/>
            <person name="Nicol R."/>
            <person name="Norbu C."/>
            <person name="Norbu N."/>
            <person name="Novod N."/>
            <person name="O'Neill B."/>
            <person name="Osman S."/>
            <person name="Markiewicz E."/>
            <person name="Oyono O.L."/>
            <person name="Patti C."/>
            <person name="Phunkhang P."/>
            <person name="Pierre F."/>
            <person name="Priest M."/>
            <person name="Raghuraman S."/>
            <person name="Rege F."/>
            <person name="Reyes R."/>
            <person name="Rise C."/>
            <person name="Rogov P."/>
            <person name="Ross K."/>
            <person name="Ryan E."/>
            <person name="Settipalli S."/>
            <person name="Shea T."/>
            <person name="Sherpa N."/>
            <person name="Shi L."/>
            <person name="Shih D."/>
            <person name="Sparrow T."/>
            <person name="Spaulding J."/>
            <person name="Stalker J."/>
            <person name="Stange-Thomann N."/>
            <person name="Stavropoulos S."/>
            <person name="Stone C."/>
            <person name="Strader C."/>
            <person name="Tesfaye S."/>
            <person name="Thomson T."/>
            <person name="Thoulutsang Y."/>
            <person name="Thoulutsang D."/>
            <person name="Topham K."/>
            <person name="Topping I."/>
            <person name="Tsamla T."/>
            <person name="Vassiliev H."/>
            <person name="Vo A."/>
            <person name="Wangchuk T."/>
            <person name="Wangdi T."/>
            <person name="Weiand M."/>
            <person name="Wilkinson J."/>
            <person name="Wilson A."/>
            <person name="Yadav S."/>
            <person name="Young G."/>
            <person name="Yu Q."/>
            <person name="Zembek L."/>
            <person name="Zhong D."/>
            <person name="Zimmer A."/>
            <person name="Zwirko Z."/>
            <person name="Jaffe D.B."/>
            <person name="Alvarez P."/>
            <person name="Brockman W."/>
            <person name="Butler J."/>
            <person name="Chin C."/>
            <person name="Gnerre S."/>
            <person name="Grabherr M."/>
            <person name="Kleber M."/>
            <person name="Mauceli E."/>
            <person name="MacCallum I."/>
        </authorList>
    </citation>
    <scope>NUCLEOTIDE SEQUENCE [LARGE SCALE GENOMIC DNA]</scope>
    <source>
        <strain evidence="3">white501</strain>
    </source>
</reference>
<evidence type="ECO:0000313" key="3">
    <source>
        <dbReference type="Proteomes" id="UP000000304"/>
    </source>
</evidence>
<evidence type="ECO:0000256" key="1">
    <source>
        <dbReference type="SAM" id="MobiDB-lite"/>
    </source>
</evidence>
<dbReference type="HOGENOM" id="CLU_2322844_0_0_1"/>
<dbReference type="Proteomes" id="UP000000304">
    <property type="component" value="Chromosome 3L"/>
</dbReference>
<accession>B4QQP5</accession>
<feature type="region of interest" description="Disordered" evidence="1">
    <location>
        <begin position="74"/>
        <end position="99"/>
    </location>
</feature>
<dbReference type="AlphaFoldDB" id="B4QQP5"/>
<gene>
    <name evidence="2" type="primary">Dsim\GD12765</name>
    <name evidence="2" type="ORF">Dsim_GD12765</name>
</gene>
<name>B4QQP5_DROSI</name>
<feature type="compositionally biased region" description="Polar residues" evidence="1">
    <location>
        <begin position="82"/>
        <end position="99"/>
    </location>
</feature>
<keyword evidence="3" id="KW-1185">Reference proteome</keyword>
<evidence type="ECO:0000313" key="2">
    <source>
        <dbReference type="EMBL" id="EDX10147.1"/>
    </source>
</evidence>
<sequence length="99" mass="10628">MNGRTDGQMYGQPNGRTPIPAGVLVPMSSQPDIACRMMYDIFAPHKQLCSTHGNKVLAALLAQQLVAHLRNAAGRTERTGRTQDYSSGIPTPHISPSGN</sequence>
<organism evidence="2 3">
    <name type="scientific">Drosophila simulans</name>
    <name type="common">Fruit fly</name>
    <dbReference type="NCBI Taxonomy" id="7240"/>
    <lineage>
        <taxon>Eukaryota</taxon>
        <taxon>Metazoa</taxon>
        <taxon>Ecdysozoa</taxon>
        <taxon>Arthropoda</taxon>
        <taxon>Hexapoda</taxon>
        <taxon>Insecta</taxon>
        <taxon>Pterygota</taxon>
        <taxon>Neoptera</taxon>
        <taxon>Endopterygota</taxon>
        <taxon>Diptera</taxon>
        <taxon>Brachycera</taxon>
        <taxon>Muscomorpha</taxon>
        <taxon>Ephydroidea</taxon>
        <taxon>Drosophilidae</taxon>
        <taxon>Drosophila</taxon>
        <taxon>Sophophora</taxon>
    </lineage>
</organism>